<dbReference type="InterPro" id="IPR015946">
    <property type="entry name" value="KH_dom-like_a/b"/>
</dbReference>
<sequence>MADRAELVKKLNDEGDFGADYIEELLNIADLDGDIEIGVEADRASVAVVTEGVADRRLKRLIGQGGEVLDALQELTRLAVQAKTGERSRLMLDIADYRESHRQEVAAIAREAVASVLANGEPVSLAPMNPFERKVVHDVAAAAGLASDSEGLGNARHVIVSEAAAADESLEEGESPEEGAVSDSAPSGSDDVVSAGVADDASVDVVPVGVADDASVDVAGESTDPIDGENAGKSSASSATK</sequence>
<name>A0A179B2Q2_9ACTO</name>
<dbReference type="InterPro" id="IPR001374">
    <property type="entry name" value="R3H_dom"/>
</dbReference>
<evidence type="ECO:0000313" key="4">
    <source>
        <dbReference type="Proteomes" id="UP000078368"/>
    </source>
</evidence>
<evidence type="ECO:0000313" key="3">
    <source>
        <dbReference type="EMBL" id="OAP85978.1"/>
    </source>
</evidence>
<dbReference type="Gene3D" id="3.30.1370.50">
    <property type="entry name" value="R3H-like domain"/>
    <property type="match status" value="1"/>
</dbReference>
<dbReference type="PROSITE" id="PS51061">
    <property type="entry name" value="R3H"/>
    <property type="match status" value="1"/>
</dbReference>
<dbReference type="PANTHER" id="PTHR35800">
    <property type="entry name" value="PROTEIN JAG"/>
    <property type="match status" value="1"/>
</dbReference>
<feature type="region of interest" description="Disordered" evidence="1">
    <location>
        <begin position="165"/>
        <end position="198"/>
    </location>
</feature>
<dbReference type="EMBL" id="LVZK01000001">
    <property type="protein sequence ID" value="OAP85978.1"/>
    <property type="molecule type" value="Genomic_DNA"/>
</dbReference>
<dbReference type="CDD" id="cd02414">
    <property type="entry name" value="KH-II_Jag"/>
    <property type="match status" value="1"/>
</dbReference>
<feature type="domain" description="R3H" evidence="2">
    <location>
        <begin position="99"/>
        <end position="164"/>
    </location>
</feature>
<feature type="compositionally biased region" description="Polar residues" evidence="1">
    <location>
        <begin position="232"/>
        <end position="241"/>
    </location>
</feature>
<dbReference type="InterPro" id="IPR039247">
    <property type="entry name" value="KhpB"/>
</dbReference>
<dbReference type="SMART" id="SM00393">
    <property type="entry name" value="R3H"/>
    <property type="match status" value="1"/>
</dbReference>
<dbReference type="STRING" id="1823756.A4H34_01980"/>
<reference evidence="3 4" key="1">
    <citation type="submission" date="2016-04" db="EMBL/GenBank/DDBJ databases">
        <title>Peptidophaga gingivicola gen. nov., sp. nov., isolated from human subgingival plaque.</title>
        <authorList>
            <person name="Beall C.J."/>
            <person name="Mokrzan E.M."/>
            <person name="Griffen A.L."/>
            <person name="Leys E.J."/>
        </authorList>
    </citation>
    <scope>NUCLEOTIDE SEQUENCE [LARGE SCALE GENOMIC DNA]</scope>
    <source>
        <strain evidence="3 4">BA112</strain>
    </source>
</reference>
<dbReference type="GO" id="GO:0003677">
    <property type="term" value="F:DNA binding"/>
    <property type="evidence" value="ECO:0007669"/>
    <property type="project" value="UniProtKB-KW"/>
</dbReference>
<dbReference type="InterPro" id="IPR034079">
    <property type="entry name" value="R3H_KhpB"/>
</dbReference>
<dbReference type="Proteomes" id="UP000078368">
    <property type="component" value="Unassembled WGS sequence"/>
</dbReference>
<evidence type="ECO:0000256" key="1">
    <source>
        <dbReference type="SAM" id="MobiDB-lite"/>
    </source>
</evidence>
<dbReference type="SUPFAM" id="SSF82708">
    <property type="entry name" value="R3H domain"/>
    <property type="match status" value="1"/>
</dbReference>
<keyword evidence="4" id="KW-1185">Reference proteome</keyword>
<dbReference type="Pfam" id="PF01424">
    <property type="entry name" value="R3H"/>
    <property type="match status" value="1"/>
</dbReference>
<accession>A0A179B2Q2</accession>
<dbReference type="OrthoDB" id="9794483at2"/>
<dbReference type="GO" id="GO:0003723">
    <property type="term" value="F:RNA binding"/>
    <property type="evidence" value="ECO:0007669"/>
    <property type="project" value="InterPro"/>
</dbReference>
<dbReference type="InterPro" id="IPR036867">
    <property type="entry name" value="R3H_dom_sf"/>
</dbReference>
<proteinExistence type="predicted"/>
<dbReference type="AlphaFoldDB" id="A0A179B2Q2"/>
<evidence type="ECO:0000259" key="2">
    <source>
        <dbReference type="PROSITE" id="PS51061"/>
    </source>
</evidence>
<feature type="compositionally biased region" description="Acidic residues" evidence="1">
    <location>
        <begin position="168"/>
        <end position="177"/>
    </location>
</feature>
<feature type="region of interest" description="Disordered" evidence="1">
    <location>
        <begin position="214"/>
        <end position="241"/>
    </location>
</feature>
<dbReference type="RefSeq" id="WP_064230894.1">
    <property type="nucleotide sequence ID" value="NZ_LVZK01000001.1"/>
</dbReference>
<organism evidence="3 4">
    <name type="scientific">Peptidiphaga gingivicola</name>
    <dbReference type="NCBI Taxonomy" id="2741497"/>
    <lineage>
        <taxon>Bacteria</taxon>
        <taxon>Bacillati</taxon>
        <taxon>Actinomycetota</taxon>
        <taxon>Actinomycetes</taxon>
        <taxon>Actinomycetales</taxon>
        <taxon>Actinomycetaceae</taxon>
        <taxon>Peptidiphaga</taxon>
    </lineage>
</organism>
<comment type="caution">
    <text evidence="3">The sequence shown here is derived from an EMBL/GenBank/DDBJ whole genome shotgun (WGS) entry which is preliminary data.</text>
</comment>
<feature type="compositionally biased region" description="Low complexity" evidence="1">
    <location>
        <begin position="186"/>
        <end position="198"/>
    </location>
</feature>
<protein>
    <submittedName>
        <fullName evidence="3">Single-stranded DNA-binding protein</fullName>
    </submittedName>
</protein>
<dbReference type="Gene3D" id="3.30.300.20">
    <property type="match status" value="1"/>
</dbReference>
<gene>
    <name evidence="3" type="ORF">A4H34_01980</name>
</gene>
<dbReference type="PANTHER" id="PTHR35800:SF1">
    <property type="entry name" value="RNA-BINDING PROTEIN KHPB"/>
    <property type="match status" value="1"/>
</dbReference>
<dbReference type="InterPro" id="IPR038008">
    <property type="entry name" value="Jag_KH"/>
</dbReference>
<dbReference type="CDD" id="cd02644">
    <property type="entry name" value="R3H_jag"/>
    <property type="match status" value="1"/>
</dbReference>
<keyword evidence="3" id="KW-0238">DNA-binding</keyword>